<feature type="non-terminal residue" evidence="1">
    <location>
        <position position="1"/>
    </location>
</feature>
<gene>
    <name evidence="1" type="ORF">METZ01_LOCUS241661</name>
</gene>
<dbReference type="EMBL" id="UINC01062311">
    <property type="protein sequence ID" value="SVB88807.1"/>
    <property type="molecule type" value="Genomic_DNA"/>
</dbReference>
<dbReference type="AlphaFoldDB" id="A0A382HPC7"/>
<sequence>SINITFINNNNTVEQKLKQLASEMLSGVYPYSRTLWTGGDVSVCLHPPANKLRDNFFPDPDLIVTEYAHELSGMFIALRDIFYEHRLVDARNKYEFFGRLARAAKSAIGYRTSRRYSKSYMLLSVLWEAKKLHLEIESKTLNVIYFAPAGIHAFHLQKYKYLPPDSLFKKVKSWLSTF</sequence>
<name>A0A382HPC7_9ZZZZ</name>
<accession>A0A382HPC7</accession>
<reference evidence="1" key="1">
    <citation type="submission" date="2018-05" db="EMBL/GenBank/DDBJ databases">
        <authorList>
            <person name="Lanie J.A."/>
            <person name="Ng W.-L."/>
            <person name="Kazmierczak K.M."/>
            <person name="Andrzejewski T.M."/>
            <person name="Davidsen T.M."/>
            <person name="Wayne K.J."/>
            <person name="Tettelin H."/>
            <person name="Glass J.I."/>
            <person name="Rusch D."/>
            <person name="Podicherti R."/>
            <person name="Tsui H.-C.T."/>
            <person name="Winkler M.E."/>
        </authorList>
    </citation>
    <scope>NUCLEOTIDE SEQUENCE</scope>
</reference>
<organism evidence="1">
    <name type="scientific">marine metagenome</name>
    <dbReference type="NCBI Taxonomy" id="408172"/>
    <lineage>
        <taxon>unclassified sequences</taxon>
        <taxon>metagenomes</taxon>
        <taxon>ecological metagenomes</taxon>
    </lineage>
</organism>
<evidence type="ECO:0000313" key="1">
    <source>
        <dbReference type="EMBL" id="SVB88807.1"/>
    </source>
</evidence>
<proteinExistence type="predicted"/>
<protein>
    <submittedName>
        <fullName evidence="1">Uncharacterized protein</fullName>
    </submittedName>
</protein>